<feature type="non-terminal residue" evidence="3">
    <location>
        <position position="1"/>
    </location>
</feature>
<sequence length="289" mass="31859">DGANTTSKVSLLRIDTYDMASQMIVIEFSASPSYVQSILQRFRSRAQSFFSGTQRIGFSNLLDTSTNTRRRLLALQSAVYTYVVNDTSSDDMRNINQQKTFLSEKQILDVLQASRDGTPVVGLSDPSVVSVATVEPYEEKTTNNDFTSTGAGIAVFCLLALLILALIILIVTCICYRKCRKNGQKSKSQKAQTKKETGKRKSFTKMSENPSFFSTPNIIVSAPPPFTQQNIPNGKPVFPLENSQDIPPSNNDTKTLRDPSIQTGLPSQYGLKDGGNNPPSRKNNNKPDK</sequence>
<reference evidence="3" key="1">
    <citation type="submission" date="2014-12" db="EMBL/GenBank/DDBJ databases">
        <title>Insight into the proteome of Arion vulgaris.</title>
        <authorList>
            <person name="Aradska J."/>
            <person name="Bulat T."/>
            <person name="Smidak R."/>
            <person name="Sarate P."/>
            <person name="Gangsoo J."/>
            <person name="Sialana F."/>
            <person name="Bilban M."/>
            <person name="Lubec G."/>
        </authorList>
    </citation>
    <scope>NUCLEOTIDE SEQUENCE</scope>
    <source>
        <tissue evidence="3">Skin</tissue>
    </source>
</reference>
<keyword evidence="2" id="KW-1133">Transmembrane helix</keyword>
<feature type="compositionally biased region" description="Polar residues" evidence="1">
    <location>
        <begin position="204"/>
        <end position="218"/>
    </location>
</feature>
<keyword evidence="2" id="KW-0472">Membrane</keyword>
<name>A0A0B6YRM7_9EUPU</name>
<dbReference type="AlphaFoldDB" id="A0A0B6YRM7"/>
<evidence type="ECO:0000256" key="1">
    <source>
        <dbReference type="SAM" id="MobiDB-lite"/>
    </source>
</evidence>
<evidence type="ECO:0000256" key="2">
    <source>
        <dbReference type="SAM" id="Phobius"/>
    </source>
</evidence>
<accession>A0A0B6YRM7</accession>
<keyword evidence="2" id="KW-0812">Transmembrane</keyword>
<protein>
    <submittedName>
        <fullName evidence="3">Uncharacterized protein</fullName>
    </submittedName>
</protein>
<feature type="region of interest" description="Disordered" evidence="1">
    <location>
        <begin position="185"/>
        <end position="289"/>
    </location>
</feature>
<proteinExistence type="predicted"/>
<organism evidence="3">
    <name type="scientific">Arion vulgaris</name>
    <dbReference type="NCBI Taxonomy" id="1028688"/>
    <lineage>
        <taxon>Eukaryota</taxon>
        <taxon>Metazoa</taxon>
        <taxon>Spiralia</taxon>
        <taxon>Lophotrochozoa</taxon>
        <taxon>Mollusca</taxon>
        <taxon>Gastropoda</taxon>
        <taxon>Heterobranchia</taxon>
        <taxon>Euthyneura</taxon>
        <taxon>Panpulmonata</taxon>
        <taxon>Eupulmonata</taxon>
        <taxon>Stylommatophora</taxon>
        <taxon>Helicina</taxon>
        <taxon>Arionoidea</taxon>
        <taxon>Arionidae</taxon>
        <taxon>Arion</taxon>
    </lineage>
</organism>
<gene>
    <name evidence="3" type="primary">ORF33009</name>
</gene>
<dbReference type="EMBL" id="HACG01011551">
    <property type="protein sequence ID" value="CEK58416.1"/>
    <property type="molecule type" value="Transcribed_RNA"/>
</dbReference>
<feature type="transmembrane region" description="Helical" evidence="2">
    <location>
        <begin position="153"/>
        <end position="176"/>
    </location>
</feature>
<feature type="compositionally biased region" description="Polar residues" evidence="1">
    <location>
        <begin position="241"/>
        <end position="253"/>
    </location>
</feature>
<evidence type="ECO:0000313" key="3">
    <source>
        <dbReference type="EMBL" id="CEK58416.1"/>
    </source>
</evidence>